<reference evidence="1 2" key="1">
    <citation type="submission" date="2017-11" db="EMBL/GenBank/DDBJ databases">
        <title>Draft genome of actinobacteria isolated from guarana (Paullinia cupana (Mart.) Ducke.</title>
        <authorList>
            <person name="Siqueira K.A."/>
            <person name="Liotti R.G."/>
            <person name="Mendes T.A.O."/>
            <person name="Soares M.A."/>
        </authorList>
    </citation>
    <scope>NUCLEOTIDE SEQUENCE [LARGE SCALE GENOMIC DNA]</scope>
    <source>
        <strain evidence="1 2">193</strain>
    </source>
</reference>
<accession>A0A3M0I3X4</accession>
<dbReference type="AlphaFoldDB" id="A0A3M0I3X4"/>
<evidence type="ECO:0000313" key="1">
    <source>
        <dbReference type="EMBL" id="RMB82922.1"/>
    </source>
</evidence>
<name>A0A3M0I3X4_9ACTN</name>
<sequence>MQGTDRHLATEHWLLSTLDGPHRDRARLEWQEHGVALLPLGGLFSAVRLPGRLVEAAVGRPFASAEVDAFLAESLHGCPVIYDPHGQRYYALVPATKPVTWKKAVDDWRVVDVDCLGRGTYLGVPRVTVTRLEAQARVSYWSVPIASAALMCAPLTVARLIAAGRHRMPEEPETWRRRRPRRWALCDHDESASEAP</sequence>
<organism evidence="1 2">
    <name type="scientific">Streptomyces shenzhenensis</name>
    <dbReference type="NCBI Taxonomy" id="943815"/>
    <lineage>
        <taxon>Bacteria</taxon>
        <taxon>Bacillati</taxon>
        <taxon>Actinomycetota</taxon>
        <taxon>Actinomycetes</taxon>
        <taxon>Kitasatosporales</taxon>
        <taxon>Streptomycetaceae</taxon>
        <taxon>Streptomyces</taxon>
    </lineage>
</organism>
<dbReference type="EMBL" id="PENI01000019">
    <property type="protein sequence ID" value="RMB82922.1"/>
    <property type="molecule type" value="Genomic_DNA"/>
</dbReference>
<protein>
    <recommendedName>
        <fullName evidence="3">DNA primase/polymerase bifunctional N-terminal domain-containing protein</fullName>
    </recommendedName>
</protein>
<evidence type="ECO:0008006" key="3">
    <source>
        <dbReference type="Google" id="ProtNLM"/>
    </source>
</evidence>
<comment type="caution">
    <text evidence="1">The sequence shown here is derived from an EMBL/GenBank/DDBJ whole genome shotgun (WGS) entry which is preliminary data.</text>
</comment>
<dbReference type="OrthoDB" id="4232363at2"/>
<proteinExistence type="predicted"/>
<keyword evidence="2" id="KW-1185">Reference proteome</keyword>
<evidence type="ECO:0000313" key="2">
    <source>
        <dbReference type="Proteomes" id="UP000270471"/>
    </source>
</evidence>
<dbReference type="RefSeq" id="WP_121892287.1">
    <property type="nucleotide sequence ID" value="NZ_PENI01000019.1"/>
</dbReference>
<gene>
    <name evidence="1" type="ORF">CTZ28_26680</name>
</gene>
<dbReference type="Proteomes" id="UP000270471">
    <property type="component" value="Unassembled WGS sequence"/>
</dbReference>